<comment type="caution">
    <text evidence="2">The sequence shown here is derived from an EMBL/GenBank/DDBJ whole genome shotgun (WGS) entry which is preliminary data.</text>
</comment>
<dbReference type="eggNOG" id="COG2226">
    <property type="taxonomic scope" value="Bacteria"/>
</dbReference>
<sequence>MRLKPALLEHCLTSPNNWQQLAHGEWLLQQANEVIAEPLSQAFGYHLIKCGNLAAQLDTQCSPVKHQLTMLSELSDLNADAQLQASYCHWPFAEASIDAVLMAGVLEFERDPHQVLREATHSLIADGHLLLIGFNPLSPAVLPGLIQFEQRQYPWRGRYFTRARVLDWLALLHYEVIDSQYFAASLLWPKLTPKSNPSPAWLQALAKRLPLLGSCYLIVARKREYPLTLVGKKKRQAKPVNGLRLAGMSQRR</sequence>
<protein>
    <submittedName>
        <fullName evidence="2">Type 11 methyltransferase</fullName>
    </submittedName>
</protein>
<reference evidence="2 3" key="1">
    <citation type="journal article" date="2012" name="J. Bacteriol.">
        <title>Genome Sequence of Idiomarina xiamenensis Type Strain 10-D-4.</title>
        <authorList>
            <person name="Lai Q."/>
            <person name="Wang L."/>
            <person name="Wang W."/>
            <person name="Shao Z."/>
        </authorList>
    </citation>
    <scope>NUCLEOTIDE SEQUENCE [LARGE SCALE GENOMIC DNA]</scope>
    <source>
        <strain evidence="2 3">10-D-4</strain>
    </source>
</reference>
<proteinExistence type="predicted"/>
<dbReference type="STRING" id="740709.A10D4_06111"/>
<dbReference type="GO" id="GO:0032259">
    <property type="term" value="P:methylation"/>
    <property type="evidence" value="ECO:0007669"/>
    <property type="project" value="UniProtKB-KW"/>
</dbReference>
<gene>
    <name evidence="2" type="ORF">A10D4_06111</name>
</gene>
<dbReference type="GO" id="GO:0008757">
    <property type="term" value="F:S-adenosylmethionine-dependent methyltransferase activity"/>
    <property type="evidence" value="ECO:0007669"/>
    <property type="project" value="InterPro"/>
</dbReference>
<dbReference type="EMBL" id="AMRG01000006">
    <property type="protein sequence ID" value="EKE84244.1"/>
    <property type="molecule type" value="Genomic_DNA"/>
</dbReference>
<dbReference type="Pfam" id="PF08241">
    <property type="entry name" value="Methyltransf_11"/>
    <property type="match status" value="1"/>
</dbReference>
<dbReference type="OrthoDB" id="6191410at2"/>
<dbReference type="AlphaFoldDB" id="K2KPD0"/>
<dbReference type="InterPro" id="IPR029063">
    <property type="entry name" value="SAM-dependent_MTases_sf"/>
</dbReference>
<keyword evidence="3" id="KW-1185">Reference proteome</keyword>
<dbReference type="Proteomes" id="UP000014115">
    <property type="component" value="Unassembled WGS sequence"/>
</dbReference>
<feature type="domain" description="Methyltransferase type 11" evidence="1">
    <location>
        <begin position="68"/>
        <end position="130"/>
    </location>
</feature>
<name>K2KPD0_9GAMM</name>
<dbReference type="Gene3D" id="3.40.50.150">
    <property type="entry name" value="Vaccinia Virus protein VP39"/>
    <property type="match status" value="1"/>
</dbReference>
<dbReference type="SUPFAM" id="SSF53335">
    <property type="entry name" value="S-adenosyl-L-methionine-dependent methyltransferases"/>
    <property type="match status" value="1"/>
</dbReference>
<evidence type="ECO:0000259" key="1">
    <source>
        <dbReference type="Pfam" id="PF08241"/>
    </source>
</evidence>
<organism evidence="2 3">
    <name type="scientific">Idiomarina xiamenensis 10-D-4</name>
    <dbReference type="NCBI Taxonomy" id="740709"/>
    <lineage>
        <taxon>Bacteria</taxon>
        <taxon>Pseudomonadati</taxon>
        <taxon>Pseudomonadota</taxon>
        <taxon>Gammaproteobacteria</taxon>
        <taxon>Alteromonadales</taxon>
        <taxon>Idiomarinaceae</taxon>
        <taxon>Idiomarina</taxon>
    </lineage>
</organism>
<dbReference type="InterPro" id="IPR013216">
    <property type="entry name" value="Methyltransf_11"/>
</dbReference>
<dbReference type="PATRIC" id="fig|740709.3.peg.1249"/>
<accession>K2KPD0</accession>
<evidence type="ECO:0000313" key="3">
    <source>
        <dbReference type="Proteomes" id="UP000014115"/>
    </source>
</evidence>
<evidence type="ECO:0000313" key="2">
    <source>
        <dbReference type="EMBL" id="EKE84244.1"/>
    </source>
</evidence>
<dbReference type="RefSeq" id="WP_008488384.1">
    <property type="nucleotide sequence ID" value="NZ_AMRG01000006.1"/>
</dbReference>
<keyword evidence="2" id="KW-0489">Methyltransferase</keyword>
<keyword evidence="2" id="KW-0808">Transferase</keyword>